<feature type="compositionally biased region" description="Basic residues" evidence="1">
    <location>
        <begin position="45"/>
        <end position="55"/>
    </location>
</feature>
<organism evidence="2 3">
    <name type="scientific">Araneus ventricosus</name>
    <name type="common">Orbweaver spider</name>
    <name type="synonym">Epeira ventricosa</name>
    <dbReference type="NCBI Taxonomy" id="182803"/>
    <lineage>
        <taxon>Eukaryota</taxon>
        <taxon>Metazoa</taxon>
        <taxon>Ecdysozoa</taxon>
        <taxon>Arthropoda</taxon>
        <taxon>Chelicerata</taxon>
        <taxon>Arachnida</taxon>
        <taxon>Araneae</taxon>
        <taxon>Araneomorphae</taxon>
        <taxon>Entelegynae</taxon>
        <taxon>Araneoidea</taxon>
        <taxon>Araneidae</taxon>
        <taxon>Araneus</taxon>
    </lineage>
</organism>
<dbReference type="Proteomes" id="UP000499080">
    <property type="component" value="Unassembled WGS sequence"/>
</dbReference>
<keyword evidence="3" id="KW-1185">Reference proteome</keyword>
<evidence type="ECO:0000313" key="3">
    <source>
        <dbReference type="Proteomes" id="UP000499080"/>
    </source>
</evidence>
<dbReference type="AlphaFoldDB" id="A0A4Y2T901"/>
<reference evidence="2 3" key="1">
    <citation type="journal article" date="2019" name="Sci. Rep.">
        <title>Orb-weaving spider Araneus ventricosus genome elucidates the spidroin gene catalogue.</title>
        <authorList>
            <person name="Kono N."/>
            <person name="Nakamura H."/>
            <person name="Ohtoshi R."/>
            <person name="Moran D.A.P."/>
            <person name="Shinohara A."/>
            <person name="Yoshida Y."/>
            <person name="Fujiwara M."/>
            <person name="Mori M."/>
            <person name="Tomita M."/>
            <person name="Arakawa K."/>
        </authorList>
    </citation>
    <scope>NUCLEOTIDE SEQUENCE [LARGE SCALE GENOMIC DNA]</scope>
</reference>
<comment type="caution">
    <text evidence="2">The sequence shown here is derived from an EMBL/GenBank/DDBJ whole genome shotgun (WGS) entry which is preliminary data.</text>
</comment>
<feature type="compositionally biased region" description="Basic and acidic residues" evidence="1">
    <location>
        <begin position="13"/>
        <end position="29"/>
    </location>
</feature>
<feature type="region of interest" description="Disordered" evidence="1">
    <location>
        <begin position="1"/>
        <end position="60"/>
    </location>
</feature>
<proteinExistence type="predicted"/>
<protein>
    <submittedName>
        <fullName evidence="2">Uncharacterized protein</fullName>
    </submittedName>
</protein>
<dbReference type="EMBL" id="BGPR01026341">
    <property type="protein sequence ID" value="GBN95956.1"/>
    <property type="molecule type" value="Genomic_DNA"/>
</dbReference>
<name>A0A4Y2T901_ARAVE</name>
<accession>A0A4Y2T901</accession>
<sequence length="149" mass="17560">MVPNVYLQRRKSQRDTKRDIEKLSKEVLKQKKQQKKQKEKEQKKQQKRERKKRQNKERSALFAKERCKRYYENKKQKKMFSETAAANLQLNGGASTSIGSFTMSSSLGLLIDEDVTITVVGEFNVDVKRNEKAFGFMRKYFDLNMVPTN</sequence>
<gene>
    <name evidence="2" type="ORF">AVEN_20489_1</name>
</gene>
<evidence type="ECO:0000313" key="2">
    <source>
        <dbReference type="EMBL" id="GBN95956.1"/>
    </source>
</evidence>
<evidence type="ECO:0000256" key="1">
    <source>
        <dbReference type="SAM" id="MobiDB-lite"/>
    </source>
</evidence>